<evidence type="ECO:0000256" key="18">
    <source>
        <dbReference type="ARBA" id="ARBA00033405"/>
    </source>
</evidence>
<evidence type="ECO:0000256" key="22">
    <source>
        <dbReference type="SAM" id="Phobius"/>
    </source>
</evidence>
<dbReference type="GO" id="GO:0006829">
    <property type="term" value="P:zinc ion transport"/>
    <property type="evidence" value="ECO:0007669"/>
    <property type="project" value="UniProtKB-KW"/>
</dbReference>
<dbReference type="InterPro" id="IPR002524">
    <property type="entry name" value="Cation_efflux"/>
</dbReference>
<dbReference type="AlphaFoldDB" id="A0A7M5X835"/>
<keyword evidence="7 22" id="KW-0812">Transmembrane</keyword>
<keyword evidence="15 22" id="KW-0472">Membrane</keyword>
<dbReference type="GO" id="GO:0031966">
    <property type="term" value="C:mitochondrial membrane"/>
    <property type="evidence" value="ECO:0007669"/>
    <property type="project" value="UniProtKB-SubCell"/>
</dbReference>
<keyword evidence="14" id="KW-0496">Mitochondrion</keyword>
<keyword evidence="16" id="KW-0804">Transcription</keyword>
<evidence type="ECO:0000256" key="1">
    <source>
        <dbReference type="ARBA" id="ARBA00004123"/>
    </source>
</evidence>
<evidence type="ECO:0000256" key="16">
    <source>
        <dbReference type="ARBA" id="ARBA00023163"/>
    </source>
</evidence>
<dbReference type="SUPFAM" id="SSF161111">
    <property type="entry name" value="Cation efflux protein transmembrane domain-like"/>
    <property type="match status" value="1"/>
</dbReference>
<evidence type="ECO:0000256" key="4">
    <source>
        <dbReference type="ARBA" id="ARBA00008873"/>
    </source>
</evidence>
<feature type="transmembrane region" description="Helical" evidence="22">
    <location>
        <begin position="310"/>
        <end position="332"/>
    </location>
</feature>
<feature type="domain" description="Cation efflux protein transmembrane" evidence="23">
    <location>
        <begin position="208"/>
        <end position="418"/>
    </location>
</feature>
<evidence type="ECO:0000313" key="25">
    <source>
        <dbReference type="Proteomes" id="UP000594262"/>
    </source>
</evidence>
<dbReference type="InterPro" id="IPR037129">
    <property type="entry name" value="XPA_sf"/>
</dbReference>
<evidence type="ECO:0000256" key="17">
    <source>
        <dbReference type="ARBA" id="ARBA00023242"/>
    </source>
</evidence>
<dbReference type="Proteomes" id="UP000594262">
    <property type="component" value="Unplaced"/>
</dbReference>
<keyword evidence="25" id="KW-1185">Reference proteome</keyword>
<dbReference type="GO" id="GO:0008324">
    <property type="term" value="F:monoatomic cation transmembrane transporter activity"/>
    <property type="evidence" value="ECO:0007669"/>
    <property type="project" value="InterPro"/>
</dbReference>
<evidence type="ECO:0000256" key="7">
    <source>
        <dbReference type="ARBA" id="ARBA00022692"/>
    </source>
</evidence>
<evidence type="ECO:0000256" key="15">
    <source>
        <dbReference type="ARBA" id="ARBA00023136"/>
    </source>
</evidence>
<comment type="similarity">
    <text evidence="4">Belongs to the cation diffusion facilitator (CDF) transporter (TC 2.A.4) family. SLC30A subfamily.</text>
</comment>
<keyword evidence="12" id="KW-0805">Transcription regulation</keyword>
<evidence type="ECO:0000256" key="13">
    <source>
        <dbReference type="ARBA" id="ARBA00023065"/>
    </source>
</evidence>
<keyword evidence="10" id="KW-0864">Zinc transport</keyword>
<dbReference type="CDD" id="cd21078">
    <property type="entry name" value="NTD_ZNT9"/>
    <property type="match status" value="1"/>
</dbReference>
<evidence type="ECO:0000256" key="3">
    <source>
        <dbReference type="ARBA" id="ARBA00004240"/>
    </source>
</evidence>
<evidence type="ECO:0000256" key="11">
    <source>
        <dbReference type="ARBA" id="ARBA00022989"/>
    </source>
</evidence>
<evidence type="ECO:0000256" key="20">
    <source>
        <dbReference type="ARBA" id="ARBA00034922"/>
    </source>
</evidence>
<comment type="subcellular location">
    <subcellularLocation>
        <location evidence="3">Endoplasmic reticulum</location>
    </subcellularLocation>
    <subcellularLocation>
        <location evidence="2">Mitochondrion membrane</location>
        <topology evidence="2">Multi-pass membrane protein</topology>
    </subcellularLocation>
    <subcellularLocation>
        <location evidence="1">Nucleus</location>
    </subcellularLocation>
</comment>
<keyword evidence="8" id="KW-0256">Endoplasmic reticulum</keyword>
<dbReference type="InterPro" id="IPR040177">
    <property type="entry name" value="SLC30A9"/>
</dbReference>
<reference evidence="24" key="1">
    <citation type="submission" date="2021-01" db="UniProtKB">
        <authorList>
            <consortium name="EnsemblMetazoa"/>
        </authorList>
    </citation>
    <scope>IDENTIFICATION</scope>
</reference>
<keyword evidence="13" id="KW-0406">Ion transport</keyword>
<dbReference type="GO" id="GO:0015297">
    <property type="term" value="F:antiporter activity"/>
    <property type="evidence" value="ECO:0007669"/>
    <property type="project" value="UniProtKB-KW"/>
</dbReference>
<keyword evidence="5" id="KW-0813">Transport</keyword>
<keyword evidence="9" id="KW-0862">Zinc</keyword>
<feature type="transmembrane region" description="Helical" evidence="22">
    <location>
        <begin position="388"/>
        <end position="410"/>
    </location>
</feature>
<evidence type="ECO:0000256" key="5">
    <source>
        <dbReference type="ARBA" id="ARBA00022448"/>
    </source>
</evidence>
<dbReference type="InterPro" id="IPR009061">
    <property type="entry name" value="DNA-bd_dom_put_sf"/>
</dbReference>
<dbReference type="InterPro" id="IPR058533">
    <property type="entry name" value="Cation_efflux_TM"/>
</dbReference>
<evidence type="ECO:0000256" key="10">
    <source>
        <dbReference type="ARBA" id="ARBA00022906"/>
    </source>
</evidence>
<evidence type="ECO:0000256" key="6">
    <source>
        <dbReference type="ARBA" id="ARBA00022449"/>
    </source>
</evidence>
<dbReference type="OrthoDB" id="435980at2759"/>
<dbReference type="GO" id="GO:0005783">
    <property type="term" value="C:endoplasmic reticulum"/>
    <property type="evidence" value="ECO:0007669"/>
    <property type="project" value="UniProtKB-SubCell"/>
</dbReference>
<dbReference type="PANTHER" id="PTHR13414">
    <property type="entry name" value="HUEL-CATION TRANSPORTER"/>
    <property type="match status" value="1"/>
</dbReference>
<protein>
    <recommendedName>
        <fullName evidence="19">Proton-coupled zinc antiporter SLC30A9, mitochondrial</fullName>
    </recommendedName>
    <alternativeName>
        <fullName evidence="18">Solute carrier family 30 member 9</fullName>
    </alternativeName>
    <alternativeName>
        <fullName evidence="20">Zinc transporter 9</fullName>
    </alternativeName>
</protein>
<dbReference type="Pfam" id="PF01545">
    <property type="entry name" value="Cation_efflux"/>
    <property type="match status" value="1"/>
</dbReference>
<evidence type="ECO:0000256" key="21">
    <source>
        <dbReference type="ARBA" id="ARBA00048349"/>
    </source>
</evidence>
<organism evidence="24 25">
    <name type="scientific">Clytia hemisphaerica</name>
    <dbReference type="NCBI Taxonomy" id="252671"/>
    <lineage>
        <taxon>Eukaryota</taxon>
        <taxon>Metazoa</taxon>
        <taxon>Cnidaria</taxon>
        <taxon>Hydrozoa</taxon>
        <taxon>Hydroidolina</taxon>
        <taxon>Leptothecata</taxon>
        <taxon>Obeliida</taxon>
        <taxon>Clytiidae</taxon>
        <taxon>Clytia</taxon>
    </lineage>
</organism>
<evidence type="ECO:0000259" key="23">
    <source>
        <dbReference type="Pfam" id="PF01545"/>
    </source>
</evidence>
<keyword evidence="17" id="KW-0539">Nucleus</keyword>
<feature type="transmembrane region" description="Helical" evidence="22">
    <location>
        <begin position="276"/>
        <end position="298"/>
    </location>
</feature>
<evidence type="ECO:0000256" key="12">
    <source>
        <dbReference type="ARBA" id="ARBA00023015"/>
    </source>
</evidence>
<dbReference type="GeneID" id="136799357"/>
<evidence type="ECO:0000256" key="2">
    <source>
        <dbReference type="ARBA" id="ARBA00004225"/>
    </source>
</evidence>
<dbReference type="SUPFAM" id="SSF46955">
    <property type="entry name" value="Putative DNA-binding domain"/>
    <property type="match status" value="1"/>
</dbReference>
<dbReference type="GO" id="GO:0005634">
    <property type="term" value="C:nucleus"/>
    <property type="evidence" value="ECO:0007669"/>
    <property type="project" value="UniProtKB-SubCell"/>
</dbReference>
<evidence type="ECO:0000256" key="9">
    <source>
        <dbReference type="ARBA" id="ARBA00022833"/>
    </source>
</evidence>
<keyword evidence="6" id="KW-0050">Antiport</keyword>
<feature type="transmembrane region" description="Helical" evidence="22">
    <location>
        <begin position="207"/>
        <end position="226"/>
    </location>
</feature>
<keyword evidence="11 22" id="KW-1133">Transmembrane helix</keyword>
<dbReference type="InterPro" id="IPR027469">
    <property type="entry name" value="Cation_efflux_TMD_sf"/>
</dbReference>
<evidence type="ECO:0000313" key="24">
    <source>
        <dbReference type="EnsemblMetazoa" id="CLYHEMP019030.1"/>
    </source>
</evidence>
<dbReference type="GO" id="GO:0006882">
    <property type="term" value="P:intracellular zinc ion homeostasis"/>
    <property type="evidence" value="ECO:0007669"/>
    <property type="project" value="TreeGrafter"/>
</dbReference>
<name>A0A7M5X835_9CNID</name>
<dbReference type="EnsemblMetazoa" id="CLYHEMT019030.1">
    <property type="protein sequence ID" value="CLYHEMP019030.1"/>
    <property type="gene ID" value="CLYHEMG019030"/>
</dbReference>
<dbReference type="NCBIfam" id="TIGR01297">
    <property type="entry name" value="CDF"/>
    <property type="match status" value="1"/>
</dbReference>
<dbReference type="PANTHER" id="PTHR13414:SF9">
    <property type="entry name" value="PROTON-COUPLED ZINC ANTIPORTER SLC30A9, MITOCHONDRIAL"/>
    <property type="match status" value="1"/>
</dbReference>
<comment type="catalytic activity">
    <reaction evidence="21">
        <text>Zn(2+)(in) + 2 H(+)(out) = Zn(2+)(out) + 2 H(+)(in)</text>
        <dbReference type="Rhea" id="RHEA:72627"/>
        <dbReference type="ChEBI" id="CHEBI:15378"/>
        <dbReference type="ChEBI" id="CHEBI:29105"/>
    </reaction>
</comment>
<accession>A0A7M5X835</accession>
<dbReference type="Gene3D" id="1.20.1510.10">
    <property type="entry name" value="Cation efflux protein transmembrane domain"/>
    <property type="match status" value="1"/>
</dbReference>
<sequence>MFCTCFRGATKWCSLSRPSRYWKRQEVLNAIARYCSSNHELPRSTDLVPPDKKFMQDVAFDEFSERPYYHKPLRQIDYNVIYTKNTIISASRALSDYLLTVEDLDGMRKTAVRTAYNDSELPPDFCYLKVDVEKRALERWGSIEALEREKERRKEALEEGERYRKDLSALIGHLKKTVKDQTKQEDLNRILGTKEQREGMLKGSAKVVLYAVASNFTVSIMKFGAYFSTGSAAMLSEAIHSMADLANQVLLGFGIWQSIKQPSLDHPYGWERSRYVYALISGCGIFFLGCGFSVYHGIAQIIEPAPLEHLHTAYAVLAASFVVEGATMATALKQVQRSANEAGVSIREYVSRGRDPNAVAVLLEDSAAMAGILIAATSLGLTSLTGNLLFDAVGSISIGALLGFVAIFLIQRNADSLVGRTIDPDRLRRIINVLENDIMVRSIHDVKATDMGIDTIRFKAEINFDGREITRVHLNRLDIDVLLREAKKINTTTELEMFMLEHGEQIIDVLGTQVDRIERNIKSKSPEVRHIDLEIL</sequence>
<dbReference type="RefSeq" id="XP_066912167.1">
    <property type="nucleotide sequence ID" value="XM_067056066.1"/>
</dbReference>
<evidence type="ECO:0000256" key="8">
    <source>
        <dbReference type="ARBA" id="ARBA00022824"/>
    </source>
</evidence>
<proteinExistence type="inferred from homology"/>
<evidence type="ECO:0000256" key="19">
    <source>
        <dbReference type="ARBA" id="ARBA00034845"/>
    </source>
</evidence>
<dbReference type="Gene3D" id="3.90.530.10">
    <property type="entry name" value="XPA C-terminal domain"/>
    <property type="match status" value="1"/>
</dbReference>
<evidence type="ECO:0000256" key="14">
    <source>
        <dbReference type="ARBA" id="ARBA00023128"/>
    </source>
</evidence>